<reference evidence="1" key="1">
    <citation type="submission" date="2023-07" db="EMBL/GenBank/DDBJ databases">
        <title>Sequencing the genomes of 1000 actinobacteria strains.</title>
        <authorList>
            <person name="Klenk H.-P."/>
        </authorList>
    </citation>
    <scope>NUCLEOTIDE SEQUENCE</scope>
    <source>
        <strain evidence="1">DSM 45977</strain>
    </source>
</reference>
<comment type="caution">
    <text evidence="1">The sequence shown here is derived from an EMBL/GenBank/DDBJ whole genome shotgun (WGS) entry which is preliminary data.</text>
</comment>
<protein>
    <submittedName>
        <fullName evidence="1">Uncharacterized protein</fullName>
    </submittedName>
</protein>
<dbReference type="RefSeq" id="WP_310268595.1">
    <property type="nucleotide sequence ID" value="NZ_JAVDXW010000001.1"/>
</dbReference>
<evidence type="ECO:0000313" key="2">
    <source>
        <dbReference type="Proteomes" id="UP001180845"/>
    </source>
</evidence>
<dbReference type="Proteomes" id="UP001180845">
    <property type="component" value="Unassembled WGS sequence"/>
</dbReference>
<accession>A0AAE3Z8D5</accession>
<evidence type="ECO:0000313" key="1">
    <source>
        <dbReference type="EMBL" id="MDR7300213.1"/>
    </source>
</evidence>
<sequence length="146" mass="15914">MGKGIPDNSVLSHGDWEDLVIAAESAGRQSARELAQRCTPWELGRTGQVWVRVQPGDSPVAAWLHCTERSTSAERGELVAITPTARDLSPVNSAQSKARSLLVRRAYAESYCTVLVQEAGVIAEVLTLPDQYPPREPSNDTTEFPL</sequence>
<gene>
    <name evidence="1" type="ORF">JOF55_000394</name>
</gene>
<proteinExistence type="predicted"/>
<dbReference type="EMBL" id="JAVDXW010000001">
    <property type="protein sequence ID" value="MDR7300213.1"/>
    <property type="molecule type" value="Genomic_DNA"/>
</dbReference>
<organism evidence="1 2">
    <name type="scientific">Haloactinomyces albus</name>
    <dbReference type="NCBI Taxonomy" id="1352928"/>
    <lineage>
        <taxon>Bacteria</taxon>
        <taxon>Bacillati</taxon>
        <taxon>Actinomycetota</taxon>
        <taxon>Actinomycetes</taxon>
        <taxon>Actinopolysporales</taxon>
        <taxon>Actinopolysporaceae</taxon>
        <taxon>Haloactinomyces</taxon>
    </lineage>
</organism>
<dbReference type="AlphaFoldDB" id="A0AAE3Z8D5"/>
<name>A0AAE3Z8D5_9ACTN</name>
<keyword evidence="2" id="KW-1185">Reference proteome</keyword>